<dbReference type="AlphaFoldDB" id="A0A4Y2RHF8"/>
<evidence type="ECO:0000313" key="1">
    <source>
        <dbReference type="EMBL" id="GBN74820.1"/>
    </source>
</evidence>
<organism evidence="1 2">
    <name type="scientific">Araneus ventricosus</name>
    <name type="common">Orbweaver spider</name>
    <name type="synonym">Epeira ventricosa</name>
    <dbReference type="NCBI Taxonomy" id="182803"/>
    <lineage>
        <taxon>Eukaryota</taxon>
        <taxon>Metazoa</taxon>
        <taxon>Ecdysozoa</taxon>
        <taxon>Arthropoda</taxon>
        <taxon>Chelicerata</taxon>
        <taxon>Arachnida</taxon>
        <taxon>Araneae</taxon>
        <taxon>Araneomorphae</taxon>
        <taxon>Entelegynae</taxon>
        <taxon>Araneoidea</taxon>
        <taxon>Araneidae</taxon>
        <taxon>Araneus</taxon>
    </lineage>
</organism>
<dbReference type="EMBL" id="BGPR01016996">
    <property type="protein sequence ID" value="GBN74820.1"/>
    <property type="molecule type" value="Genomic_DNA"/>
</dbReference>
<gene>
    <name evidence="1" type="ORF">AVEN_210595_1</name>
</gene>
<proteinExistence type="predicted"/>
<sequence>MLRAPVLGAPRSQKNNVLVPFKKKYDEDNNNTLFCMPFTLAKPQMTTGVKRIILFPGRHIPSVTTRHGDKTLMRSCHFFTSNTMREGKCHTQGAIYTSYATDDDKRERKISYSDPGATYPRYATDAIIERFDA</sequence>
<keyword evidence="2" id="KW-1185">Reference proteome</keyword>
<accession>A0A4Y2RHF8</accession>
<evidence type="ECO:0000313" key="2">
    <source>
        <dbReference type="Proteomes" id="UP000499080"/>
    </source>
</evidence>
<protein>
    <submittedName>
        <fullName evidence="1">Uncharacterized protein</fullName>
    </submittedName>
</protein>
<name>A0A4Y2RHF8_ARAVE</name>
<dbReference type="Proteomes" id="UP000499080">
    <property type="component" value="Unassembled WGS sequence"/>
</dbReference>
<reference evidence="1 2" key="1">
    <citation type="journal article" date="2019" name="Sci. Rep.">
        <title>Orb-weaving spider Araneus ventricosus genome elucidates the spidroin gene catalogue.</title>
        <authorList>
            <person name="Kono N."/>
            <person name="Nakamura H."/>
            <person name="Ohtoshi R."/>
            <person name="Moran D.A.P."/>
            <person name="Shinohara A."/>
            <person name="Yoshida Y."/>
            <person name="Fujiwara M."/>
            <person name="Mori M."/>
            <person name="Tomita M."/>
            <person name="Arakawa K."/>
        </authorList>
    </citation>
    <scope>NUCLEOTIDE SEQUENCE [LARGE SCALE GENOMIC DNA]</scope>
</reference>
<comment type="caution">
    <text evidence="1">The sequence shown here is derived from an EMBL/GenBank/DDBJ whole genome shotgun (WGS) entry which is preliminary data.</text>
</comment>